<dbReference type="InterPro" id="IPR002792">
    <property type="entry name" value="TRAM_dom"/>
</dbReference>
<dbReference type="GO" id="GO:0046872">
    <property type="term" value="F:metal ion binding"/>
    <property type="evidence" value="ECO:0007669"/>
    <property type="project" value="UniProtKB-KW"/>
</dbReference>
<feature type="binding site" evidence="8">
    <location>
        <position position="158"/>
    </location>
    <ligand>
        <name>[4Fe-4S] cluster</name>
        <dbReference type="ChEBI" id="CHEBI:49883"/>
        <label>2</label>
        <note>4Fe-4S-S-AdoMet</note>
    </ligand>
</feature>
<accession>A0A7C4MQ93</accession>
<dbReference type="EMBL" id="DSUH01000199">
    <property type="protein sequence ID" value="HGU32884.1"/>
    <property type="molecule type" value="Genomic_DNA"/>
</dbReference>
<dbReference type="InterPro" id="IPR007197">
    <property type="entry name" value="rSAM"/>
</dbReference>
<dbReference type="AlphaFoldDB" id="A0A7C4MQ93"/>
<evidence type="ECO:0000256" key="3">
    <source>
        <dbReference type="ARBA" id="ARBA00022679"/>
    </source>
</evidence>
<dbReference type="PANTHER" id="PTHR43837">
    <property type="entry name" value="RIBOSOMAL PROTEIN S12 METHYLTHIOTRANSFERASE RIMO"/>
    <property type="match status" value="1"/>
</dbReference>
<evidence type="ECO:0000256" key="5">
    <source>
        <dbReference type="ARBA" id="ARBA00022723"/>
    </source>
</evidence>
<feature type="binding site" evidence="8">
    <location>
        <position position="161"/>
    </location>
    <ligand>
        <name>[4Fe-4S] cluster</name>
        <dbReference type="ChEBI" id="CHEBI:49883"/>
        <label>2</label>
        <note>4Fe-4S-S-AdoMet</note>
    </ligand>
</feature>
<organism evidence="11">
    <name type="scientific">Desulfatirhabdium butyrativorans</name>
    <dbReference type="NCBI Taxonomy" id="340467"/>
    <lineage>
        <taxon>Bacteria</taxon>
        <taxon>Pseudomonadati</taxon>
        <taxon>Thermodesulfobacteriota</taxon>
        <taxon>Desulfobacteria</taxon>
        <taxon>Desulfobacterales</taxon>
        <taxon>Desulfatirhabdiaceae</taxon>
        <taxon>Desulfatirhabdium</taxon>
    </lineage>
</organism>
<dbReference type="Pfam" id="PF04055">
    <property type="entry name" value="Radical_SAM"/>
    <property type="match status" value="1"/>
</dbReference>
<keyword evidence="1 8" id="KW-0004">4Fe-4S</keyword>
<evidence type="ECO:0000256" key="4">
    <source>
        <dbReference type="ARBA" id="ARBA00022691"/>
    </source>
</evidence>
<evidence type="ECO:0000256" key="7">
    <source>
        <dbReference type="ARBA" id="ARBA00023014"/>
    </source>
</evidence>
<sequence>MKLHWVSLGCVKNQVDSEWMKARCRDAGWRLVDTPREADTIVVNTCGFIEAAVSESIDTILDLARWKTEGTCRALVVIGCLVERYRQTLQELLPEVDLFVGTAGFDRIVPLIEMAEDLHGCYLPTIERIDAGSPAPERRLPPSRAVYIKIAEGCNRHCTYCIIPRLRGRQKSRALEAIVSEARQLIDAGAQEVILVAQETTAYGCDLEEDLRLADLLAALAALSDGVWVRFLYGHPETIDERLIETVREIPHVLPYFDIPIQHGSDRILRRMGRGYGNKDIVRLIDSIRERIPEAVVRTTVITGFPGERRADFQSLLDLVRQLRFEHLGVFVYSDAEDLPSHRLSDPVSKRTAQTRKDRLMALQMDISRQWLTSFMHRQLPVLVEQRIEDGLYGARAWFQAPEVDGMVLVAAQELPIGSRIPVRITGSLDYDLLGETVS</sequence>
<comment type="catalytic activity">
    <reaction evidence="8">
        <text>L-aspartate(89)-[ribosomal protein uS12]-hydrogen + (sulfur carrier)-SH + AH2 + 2 S-adenosyl-L-methionine = 3-methylsulfanyl-L-aspartate(89)-[ribosomal protein uS12]-hydrogen + (sulfur carrier)-H + 5'-deoxyadenosine + L-methionine + A + S-adenosyl-L-homocysteine + 2 H(+)</text>
        <dbReference type="Rhea" id="RHEA:37087"/>
        <dbReference type="Rhea" id="RHEA-COMP:10460"/>
        <dbReference type="Rhea" id="RHEA-COMP:10461"/>
        <dbReference type="Rhea" id="RHEA-COMP:14737"/>
        <dbReference type="Rhea" id="RHEA-COMP:14739"/>
        <dbReference type="ChEBI" id="CHEBI:13193"/>
        <dbReference type="ChEBI" id="CHEBI:15378"/>
        <dbReference type="ChEBI" id="CHEBI:17319"/>
        <dbReference type="ChEBI" id="CHEBI:17499"/>
        <dbReference type="ChEBI" id="CHEBI:29917"/>
        <dbReference type="ChEBI" id="CHEBI:29961"/>
        <dbReference type="ChEBI" id="CHEBI:57844"/>
        <dbReference type="ChEBI" id="CHEBI:57856"/>
        <dbReference type="ChEBI" id="CHEBI:59789"/>
        <dbReference type="ChEBI" id="CHEBI:64428"/>
        <dbReference type="ChEBI" id="CHEBI:73599"/>
        <dbReference type="EC" id="2.8.4.4"/>
    </reaction>
</comment>
<keyword evidence="11" id="KW-0689">Ribosomal protein</keyword>
<dbReference type="Pfam" id="PF00919">
    <property type="entry name" value="UPF0004"/>
    <property type="match status" value="1"/>
</dbReference>
<dbReference type="InterPro" id="IPR005840">
    <property type="entry name" value="Ribosomal_uS12_MeSTrfase_RimO"/>
</dbReference>
<reference evidence="11" key="1">
    <citation type="journal article" date="2020" name="mSystems">
        <title>Genome- and Community-Level Interaction Insights into Carbon Utilization and Element Cycling Functions of Hydrothermarchaeota in Hydrothermal Sediment.</title>
        <authorList>
            <person name="Zhou Z."/>
            <person name="Liu Y."/>
            <person name="Xu W."/>
            <person name="Pan J."/>
            <person name="Luo Z.H."/>
            <person name="Li M."/>
        </authorList>
    </citation>
    <scope>NUCLEOTIDE SEQUENCE [LARGE SCALE GENOMIC DNA]</scope>
    <source>
        <strain evidence="11">SpSt-477</strain>
    </source>
</reference>
<dbReference type="InterPro" id="IPR023404">
    <property type="entry name" value="rSAM_horseshoe"/>
</dbReference>
<name>A0A7C4MQ93_9BACT</name>
<dbReference type="InterPro" id="IPR005839">
    <property type="entry name" value="Methylthiotransferase"/>
</dbReference>
<gene>
    <name evidence="8 11" type="primary">rimO</name>
    <name evidence="11" type="ORF">ENS29_08510</name>
</gene>
<dbReference type="PANTHER" id="PTHR43837:SF1">
    <property type="entry name" value="RIBOSOMAL PROTEIN US12 METHYLTHIOTRANSFERASE RIMO"/>
    <property type="match status" value="1"/>
</dbReference>
<evidence type="ECO:0000256" key="6">
    <source>
        <dbReference type="ARBA" id="ARBA00023004"/>
    </source>
</evidence>
<dbReference type="PROSITE" id="PS51918">
    <property type="entry name" value="RADICAL_SAM"/>
    <property type="match status" value="1"/>
</dbReference>
<dbReference type="PROSITE" id="PS51449">
    <property type="entry name" value="MTTASE_N"/>
    <property type="match status" value="1"/>
</dbReference>
<evidence type="ECO:0000256" key="1">
    <source>
        <dbReference type="ARBA" id="ARBA00022485"/>
    </source>
</evidence>
<keyword evidence="4 8" id="KW-0949">S-adenosyl-L-methionine</keyword>
<evidence type="ECO:0000259" key="9">
    <source>
        <dbReference type="PROSITE" id="PS51449"/>
    </source>
</evidence>
<dbReference type="InterPro" id="IPR012340">
    <property type="entry name" value="NA-bd_OB-fold"/>
</dbReference>
<feature type="binding site" evidence="8">
    <location>
        <position position="10"/>
    </location>
    <ligand>
        <name>[4Fe-4S] cluster</name>
        <dbReference type="ChEBI" id="CHEBI:49883"/>
        <label>1</label>
    </ligand>
</feature>
<feature type="binding site" evidence="8">
    <location>
        <position position="154"/>
    </location>
    <ligand>
        <name>[4Fe-4S] cluster</name>
        <dbReference type="ChEBI" id="CHEBI:49883"/>
        <label>2</label>
        <note>4Fe-4S-S-AdoMet</note>
    </ligand>
</feature>
<dbReference type="InterPro" id="IPR006638">
    <property type="entry name" value="Elp3/MiaA/NifB-like_rSAM"/>
</dbReference>
<dbReference type="Gene3D" id="3.80.30.20">
    <property type="entry name" value="tm_1862 like domain"/>
    <property type="match status" value="1"/>
</dbReference>
<dbReference type="Pfam" id="PF18693">
    <property type="entry name" value="TRAM_2"/>
    <property type="match status" value="1"/>
</dbReference>
<dbReference type="SFLD" id="SFLDS00029">
    <property type="entry name" value="Radical_SAM"/>
    <property type="match status" value="1"/>
</dbReference>
<keyword evidence="2 8" id="KW-0963">Cytoplasm</keyword>
<feature type="domain" description="MTTase N-terminal" evidence="9">
    <location>
        <begin position="1"/>
        <end position="117"/>
    </location>
</feature>
<dbReference type="PROSITE" id="PS01278">
    <property type="entry name" value="MTTASE_RADICAL"/>
    <property type="match status" value="1"/>
</dbReference>
<protein>
    <recommendedName>
        <fullName evidence="8">Ribosomal protein uS12 methylthiotransferase RimO</fullName>
        <shortName evidence="8">uS12 MTTase</shortName>
        <shortName evidence="8">uS12 methylthiotransferase</shortName>
        <ecNumber evidence="8">2.8.4.4</ecNumber>
    </recommendedName>
    <alternativeName>
        <fullName evidence="8">Ribosomal protein uS12 (aspartate-C(3))-methylthiotransferase</fullName>
    </alternativeName>
    <alternativeName>
        <fullName evidence="8">Ribosome maturation factor RimO</fullName>
    </alternativeName>
</protein>
<dbReference type="Gene3D" id="2.40.50.140">
    <property type="entry name" value="Nucleic acid-binding proteins"/>
    <property type="match status" value="1"/>
</dbReference>
<dbReference type="EC" id="2.8.4.4" evidence="8"/>
<feature type="binding site" evidence="8">
    <location>
        <position position="80"/>
    </location>
    <ligand>
        <name>[4Fe-4S] cluster</name>
        <dbReference type="ChEBI" id="CHEBI:49883"/>
        <label>1</label>
    </ligand>
</feature>
<dbReference type="SFLD" id="SFLDG01082">
    <property type="entry name" value="B12-binding_domain_containing"/>
    <property type="match status" value="1"/>
</dbReference>
<dbReference type="GO" id="GO:0051539">
    <property type="term" value="F:4 iron, 4 sulfur cluster binding"/>
    <property type="evidence" value="ECO:0007669"/>
    <property type="project" value="UniProtKB-UniRule"/>
</dbReference>
<evidence type="ECO:0000259" key="10">
    <source>
        <dbReference type="PROSITE" id="PS51918"/>
    </source>
</evidence>
<evidence type="ECO:0000313" key="11">
    <source>
        <dbReference type="EMBL" id="HGU32884.1"/>
    </source>
</evidence>
<dbReference type="Gene3D" id="3.40.50.12160">
    <property type="entry name" value="Methylthiotransferase, N-terminal domain"/>
    <property type="match status" value="1"/>
</dbReference>
<dbReference type="SFLD" id="SFLDF00274">
    <property type="entry name" value="ribosomal_protein_S12_methylth"/>
    <property type="match status" value="1"/>
</dbReference>
<dbReference type="GO" id="GO:0035599">
    <property type="term" value="F:aspartic acid methylthiotransferase activity"/>
    <property type="evidence" value="ECO:0007669"/>
    <property type="project" value="TreeGrafter"/>
</dbReference>
<keyword evidence="5 8" id="KW-0479">Metal-binding</keyword>
<evidence type="ECO:0000256" key="8">
    <source>
        <dbReference type="HAMAP-Rule" id="MF_01865"/>
    </source>
</evidence>
<proteinExistence type="inferred from homology"/>
<dbReference type="HAMAP" id="MF_01865">
    <property type="entry name" value="MTTase_RimO"/>
    <property type="match status" value="1"/>
</dbReference>
<dbReference type="InterPro" id="IPR013848">
    <property type="entry name" value="Methylthiotransferase_N"/>
</dbReference>
<dbReference type="GO" id="GO:0103039">
    <property type="term" value="F:protein methylthiotransferase activity"/>
    <property type="evidence" value="ECO:0007669"/>
    <property type="project" value="UniProtKB-EC"/>
</dbReference>
<dbReference type="GO" id="GO:0005840">
    <property type="term" value="C:ribosome"/>
    <property type="evidence" value="ECO:0007669"/>
    <property type="project" value="UniProtKB-KW"/>
</dbReference>
<dbReference type="InterPro" id="IPR038135">
    <property type="entry name" value="Methylthiotransferase_N_sf"/>
</dbReference>
<comment type="similarity">
    <text evidence="8">Belongs to the methylthiotransferase family. RimO subfamily.</text>
</comment>
<dbReference type="NCBIfam" id="TIGR01125">
    <property type="entry name" value="30S ribosomal protein S12 methylthiotransferase RimO"/>
    <property type="match status" value="1"/>
</dbReference>
<dbReference type="GO" id="GO:0006400">
    <property type="term" value="P:tRNA modification"/>
    <property type="evidence" value="ECO:0007669"/>
    <property type="project" value="InterPro"/>
</dbReference>
<evidence type="ECO:0000256" key="2">
    <source>
        <dbReference type="ARBA" id="ARBA00022490"/>
    </source>
</evidence>
<keyword evidence="6 8" id="KW-0408">Iron</keyword>
<feature type="binding site" evidence="8">
    <location>
        <position position="46"/>
    </location>
    <ligand>
        <name>[4Fe-4S] cluster</name>
        <dbReference type="ChEBI" id="CHEBI:49883"/>
        <label>1</label>
    </ligand>
</feature>
<dbReference type="CDD" id="cd01335">
    <property type="entry name" value="Radical_SAM"/>
    <property type="match status" value="1"/>
</dbReference>
<dbReference type="GO" id="GO:0005829">
    <property type="term" value="C:cytosol"/>
    <property type="evidence" value="ECO:0007669"/>
    <property type="project" value="TreeGrafter"/>
</dbReference>
<dbReference type="NCBIfam" id="TIGR00089">
    <property type="entry name" value="MiaB/RimO family radical SAM methylthiotransferase"/>
    <property type="match status" value="1"/>
</dbReference>
<dbReference type="InterPro" id="IPR020612">
    <property type="entry name" value="Methylthiotransferase_CS"/>
</dbReference>
<dbReference type="SUPFAM" id="SSF102114">
    <property type="entry name" value="Radical SAM enzymes"/>
    <property type="match status" value="1"/>
</dbReference>
<keyword evidence="11" id="KW-0687">Ribonucleoprotein</keyword>
<comment type="cofactor">
    <cofactor evidence="8">
        <name>[4Fe-4S] cluster</name>
        <dbReference type="ChEBI" id="CHEBI:49883"/>
    </cofactor>
    <text evidence="8">Binds 2 [4Fe-4S] clusters. One cluster is coordinated with 3 cysteines and an exchangeable S-adenosyl-L-methionine.</text>
</comment>
<dbReference type="FunFam" id="3.80.30.20:FF:000001">
    <property type="entry name" value="tRNA-2-methylthio-N(6)-dimethylallyladenosine synthase 2"/>
    <property type="match status" value="1"/>
</dbReference>
<dbReference type="SMART" id="SM00729">
    <property type="entry name" value="Elp3"/>
    <property type="match status" value="1"/>
</dbReference>
<keyword evidence="3 8" id="KW-0808">Transferase</keyword>
<feature type="domain" description="Radical SAM core" evidence="10">
    <location>
        <begin position="140"/>
        <end position="370"/>
    </location>
</feature>
<comment type="function">
    <text evidence="8">Catalyzes the methylthiolation of an aspartic acid residue of ribosomal protein uS12.</text>
</comment>
<dbReference type="SFLD" id="SFLDG01061">
    <property type="entry name" value="methylthiotransferase"/>
    <property type="match status" value="1"/>
</dbReference>
<dbReference type="InterPro" id="IPR058240">
    <property type="entry name" value="rSAM_sf"/>
</dbReference>
<comment type="subcellular location">
    <subcellularLocation>
        <location evidence="8">Cytoplasm</location>
    </subcellularLocation>
</comment>
<comment type="caution">
    <text evidence="11">The sequence shown here is derived from an EMBL/GenBank/DDBJ whole genome shotgun (WGS) entry which is preliminary data.</text>
</comment>
<keyword evidence="7 8" id="KW-0411">Iron-sulfur</keyword>